<dbReference type="InterPro" id="IPR008139">
    <property type="entry name" value="SaposinB_dom"/>
</dbReference>
<evidence type="ECO:0000313" key="4">
    <source>
        <dbReference type="EnsemblMetazoa" id="CJA07428b.1"/>
    </source>
</evidence>
<dbReference type="SUPFAM" id="SSF47862">
    <property type="entry name" value="Saposin"/>
    <property type="match status" value="1"/>
</dbReference>
<proteinExistence type="predicted"/>
<dbReference type="Gene3D" id="1.10.225.10">
    <property type="entry name" value="Saposin-like"/>
    <property type="match status" value="1"/>
</dbReference>
<name>A0A8R1DN74_CAEJA</name>
<protein>
    <submittedName>
        <fullName evidence="4">Saposin B-type domain-containing protein</fullName>
    </submittedName>
</protein>
<accession>A0A8R1DN74</accession>
<feature type="signal peptide" evidence="2">
    <location>
        <begin position="1"/>
        <end position="23"/>
    </location>
</feature>
<reference evidence="5" key="1">
    <citation type="submission" date="2010-08" db="EMBL/GenBank/DDBJ databases">
        <authorList>
            <consortium name="Caenorhabditis japonica Sequencing Consortium"/>
            <person name="Wilson R.K."/>
        </authorList>
    </citation>
    <scope>NUCLEOTIDE SEQUENCE [LARGE SCALE GENOMIC DNA]</scope>
    <source>
        <strain evidence="5">DF5081</strain>
    </source>
</reference>
<dbReference type="EnsemblMetazoa" id="CJA07428b.1">
    <property type="protein sequence ID" value="CJA07428b.1"/>
    <property type="gene ID" value="WBGene00126632"/>
</dbReference>
<keyword evidence="2" id="KW-0732">Signal</keyword>
<sequence>MTRQMTSFVFFLSVFALVTIGDAASNNSTRDDNPSRVFCTLCEEGLALIDEQLSVLQRLSDQDLGSLVDLICAHVPRSLPIVDTLCVVLRDDLVAALTKLVQGLRSQIEPKRVCSIIPSCTY</sequence>
<keyword evidence="1" id="KW-1015">Disulfide bond</keyword>
<evidence type="ECO:0000256" key="1">
    <source>
        <dbReference type="ARBA" id="ARBA00023157"/>
    </source>
</evidence>
<organism evidence="4 5">
    <name type="scientific">Caenorhabditis japonica</name>
    <dbReference type="NCBI Taxonomy" id="281687"/>
    <lineage>
        <taxon>Eukaryota</taxon>
        <taxon>Metazoa</taxon>
        <taxon>Ecdysozoa</taxon>
        <taxon>Nematoda</taxon>
        <taxon>Chromadorea</taxon>
        <taxon>Rhabditida</taxon>
        <taxon>Rhabditina</taxon>
        <taxon>Rhabditomorpha</taxon>
        <taxon>Rhabditoidea</taxon>
        <taxon>Rhabditidae</taxon>
        <taxon>Peloderinae</taxon>
        <taxon>Caenorhabditis</taxon>
    </lineage>
</organism>
<evidence type="ECO:0000313" key="5">
    <source>
        <dbReference type="Proteomes" id="UP000005237"/>
    </source>
</evidence>
<keyword evidence="5" id="KW-1185">Reference proteome</keyword>
<dbReference type="Proteomes" id="UP000005237">
    <property type="component" value="Unassembled WGS sequence"/>
</dbReference>
<dbReference type="InterPro" id="IPR011001">
    <property type="entry name" value="Saposin-like"/>
</dbReference>
<evidence type="ECO:0000256" key="2">
    <source>
        <dbReference type="SAM" id="SignalP"/>
    </source>
</evidence>
<feature type="chain" id="PRO_5035814199" evidence="2">
    <location>
        <begin position="24"/>
        <end position="122"/>
    </location>
</feature>
<dbReference type="PROSITE" id="PS50015">
    <property type="entry name" value="SAP_B"/>
    <property type="match status" value="1"/>
</dbReference>
<feature type="domain" description="Saposin B-type" evidence="3">
    <location>
        <begin position="35"/>
        <end position="122"/>
    </location>
</feature>
<dbReference type="OMA" id="PKQICTI"/>
<evidence type="ECO:0000259" key="3">
    <source>
        <dbReference type="PROSITE" id="PS50015"/>
    </source>
</evidence>
<reference evidence="4" key="2">
    <citation type="submission" date="2022-06" db="UniProtKB">
        <authorList>
            <consortium name="EnsemblMetazoa"/>
        </authorList>
    </citation>
    <scope>IDENTIFICATION</scope>
    <source>
        <strain evidence="4">DF5081</strain>
    </source>
</reference>
<dbReference type="AlphaFoldDB" id="A0A8R1DN74"/>